<gene>
    <name evidence="7" type="ORF">ACFPJ4_04490</name>
</gene>
<organism evidence="7 8">
    <name type="scientific">Lysinimonas soli</name>
    <dbReference type="NCBI Taxonomy" id="1074233"/>
    <lineage>
        <taxon>Bacteria</taxon>
        <taxon>Bacillati</taxon>
        <taxon>Actinomycetota</taxon>
        <taxon>Actinomycetes</taxon>
        <taxon>Micrococcales</taxon>
        <taxon>Microbacteriaceae</taxon>
        <taxon>Lysinimonas</taxon>
    </lineage>
</organism>
<keyword evidence="8" id="KW-1185">Reference proteome</keyword>
<evidence type="ECO:0000259" key="6">
    <source>
        <dbReference type="Pfam" id="PF03717"/>
    </source>
</evidence>
<dbReference type="InterPro" id="IPR012338">
    <property type="entry name" value="Beta-lactam/transpept-like"/>
</dbReference>
<dbReference type="Gene3D" id="3.30.450.330">
    <property type="match status" value="1"/>
</dbReference>
<protein>
    <submittedName>
        <fullName evidence="7">Peptidoglycan D,D-transpeptidase FtsI family protein</fullName>
    </submittedName>
</protein>
<dbReference type="SUPFAM" id="SSF56519">
    <property type="entry name" value="Penicillin binding protein dimerisation domain"/>
    <property type="match status" value="1"/>
</dbReference>
<accession>A0ABW0NQK3</accession>
<reference evidence="8" key="1">
    <citation type="journal article" date="2019" name="Int. J. Syst. Evol. Microbiol.">
        <title>The Global Catalogue of Microorganisms (GCM) 10K type strain sequencing project: providing services to taxonomists for standard genome sequencing and annotation.</title>
        <authorList>
            <consortium name="The Broad Institute Genomics Platform"/>
            <consortium name="The Broad Institute Genome Sequencing Center for Infectious Disease"/>
            <person name="Wu L."/>
            <person name="Ma J."/>
        </authorList>
    </citation>
    <scope>NUCLEOTIDE SEQUENCE [LARGE SCALE GENOMIC DNA]</scope>
    <source>
        <strain evidence="8">CGMCC 4.6997</strain>
    </source>
</reference>
<dbReference type="RefSeq" id="WP_386739085.1">
    <property type="nucleotide sequence ID" value="NZ_JBHSMG010000001.1"/>
</dbReference>
<evidence type="ECO:0000256" key="2">
    <source>
        <dbReference type="ARBA" id="ARBA00007171"/>
    </source>
</evidence>
<dbReference type="SUPFAM" id="SSF56601">
    <property type="entry name" value="beta-lactamase/transpeptidase-like"/>
    <property type="match status" value="1"/>
</dbReference>
<proteinExistence type="inferred from homology"/>
<dbReference type="Gene3D" id="3.90.1310.10">
    <property type="entry name" value="Penicillin-binding protein 2a (Domain 2)"/>
    <property type="match status" value="1"/>
</dbReference>
<dbReference type="Proteomes" id="UP001596039">
    <property type="component" value="Unassembled WGS sequence"/>
</dbReference>
<evidence type="ECO:0000256" key="1">
    <source>
        <dbReference type="ARBA" id="ARBA00004370"/>
    </source>
</evidence>
<dbReference type="PANTHER" id="PTHR30627:SF1">
    <property type="entry name" value="PEPTIDOGLYCAN D,D-TRANSPEPTIDASE FTSI"/>
    <property type="match status" value="1"/>
</dbReference>
<name>A0ABW0NQK3_9MICO</name>
<dbReference type="InterPro" id="IPR001460">
    <property type="entry name" value="PCN-bd_Tpept"/>
</dbReference>
<feature type="domain" description="Penicillin-binding protein transpeptidase" evidence="5">
    <location>
        <begin position="259"/>
        <end position="568"/>
    </location>
</feature>
<dbReference type="Pfam" id="PF03717">
    <property type="entry name" value="PBP_dimer"/>
    <property type="match status" value="1"/>
</dbReference>
<evidence type="ECO:0000256" key="4">
    <source>
        <dbReference type="SAM" id="MobiDB-lite"/>
    </source>
</evidence>
<comment type="similarity">
    <text evidence="2">Belongs to the transpeptidase family.</text>
</comment>
<feature type="region of interest" description="Disordered" evidence="4">
    <location>
        <begin position="277"/>
        <end position="300"/>
    </location>
</feature>
<comment type="caution">
    <text evidence="7">The sequence shown here is derived from an EMBL/GenBank/DDBJ whole genome shotgun (WGS) entry which is preliminary data.</text>
</comment>
<dbReference type="InterPro" id="IPR036138">
    <property type="entry name" value="PBP_dimer_sf"/>
</dbReference>
<dbReference type="EMBL" id="JBHSMG010000001">
    <property type="protein sequence ID" value="MFC5501497.1"/>
    <property type="molecule type" value="Genomic_DNA"/>
</dbReference>
<keyword evidence="3" id="KW-0472">Membrane</keyword>
<dbReference type="InterPro" id="IPR005311">
    <property type="entry name" value="PBP_dimer"/>
</dbReference>
<dbReference type="PANTHER" id="PTHR30627">
    <property type="entry name" value="PEPTIDOGLYCAN D,D-TRANSPEPTIDASE"/>
    <property type="match status" value="1"/>
</dbReference>
<comment type="subcellular location">
    <subcellularLocation>
        <location evidence="1">Membrane</location>
    </subcellularLocation>
</comment>
<evidence type="ECO:0000259" key="5">
    <source>
        <dbReference type="Pfam" id="PF00905"/>
    </source>
</evidence>
<evidence type="ECO:0000256" key="3">
    <source>
        <dbReference type="ARBA" id="ARBA00023136"/>
    </source>
</evidence>
<dbReference type="InterPro" id="IPR050515">
    <property type="entry name" value="Beta-lactam/transpept"/>
</dbReference>
<evidence type="ECO:0000313" key="7">
    <source>
        <dbReference type="EMBL" id="MFC5501497.1"/>
    </source>
</evidence>
<sequence>MHTFRVSRRRLALTLFAVFAIVTVFGVRLVDIQLVQADELTKQAQDRQVRTVTTYGTRGNIVDSNGVVLADSVDRFDITASPKSASPDGYDHRNADGTKTHVSLADAISRIAQVTGAAPQTLYSALTAKPDSDFAYLVKGVKLDVFNKVKALKIPWVYSEPHPARTYPNGAVAGNLVGFVGTDGPQAGTELKQNACLAGTNGSSSYETSADGVRLPGSTVVTKAAKDGGTITLTIDSNLQWFAQQTLAQQAQATGAQWGTAMIVRVSDGHIMAAADYPSVDPNDRNSVSPDSLGARSFTSPYEPGSIMKPATVAGLVDKGLVTASTPVVVPSRFTDGLPKGSYIKDAFAHPTEHWTVAGVIMNSSNIGIAELTKLESEKDRYANLRAFGLGSKTAADFLGEDPGDLIPPDKVDSITTVTQQFGQGMTATSAQIASLYQTLGNDGLRLPLTLIDSCTAADGTVTHPTSGTPTRAVSASAAQEVRQMMETVTTMGSLRNIINIPGYRIASKSGTAQVADANGRYGSDYIVSVAGLVPADRPQYAVIVTLAKPATIKTSAAAAPAYATLMKQVIKTYRITPSTTPAPNVPVVW</sequence>
<dbReference type="Pfam" id="PF00905">
    <property type="entry name" value="Transpeptidase"/>
    <property type="match status" value="1"/>
</dbReference>
<dbReference type="Gene3D" id="3.40.710.10">
    <property type="entry name" value="DD-peptidase/beta-lactamase superfamily"/>
    <property type="match status" value="1"/>
</dbReference>
<evidence type="ECO:0000313" key="8">
    <source>
        <dbReference type="Proteomes" id="UP001596039"/>
    </source>
</evidence>
<feature type="domain" description="Penicillin-binding protein dimerisation" evidence="6">
    <location>
        <begin position="54"/>
        <end position="213"/>
    </location>
</feature>